<dbReference type="SUPFAM" id="SSF51556">
    <property type="entry name" value="Metallo-dependent hydrolases"/>
    <property type="match status" value="1"/>
</dbReference>
<dbReference type="Proteomes" id="UP001317705">
    <property type="component" value="Chromosome"/>
</dbReference>
<evidence type="ECO:0000256" key="3">
    <source>
        <dbReference type="ARBA" id="ARBA00022801"/>
    </source>
</evidence>
<dbReference type="InterPro" id="IPR032466">
    <property type="entry name" value="Metal_Hydrolase"/>
</dbReference>
<evidence type="ECO:0000256" key="2">
    <source>
        <dbReference type="ARBA" id="ARBA00022723"/>
    </source>
</evidence>
<dbReference type="InterPro" id="IPR018228">
    <property type="entry name" value="DNase_TatD-rel_CS"/>
</dbReference>
<dbReference type="PROSITE" id="PS01091">
    <property type="entry name" value="TATD_3"/>
    <property type="match status" value="1"/>
</dbReference>
<organism evidence="4 5">
    <name type="scientific">Geotalea uraniireducens</name>
    <dbReference type="NCBI Taxonomy" id="351604"/>
    <lineage>
        <taxon>Bacteria</taxon>
        <taxon>Pseudomonadati</taxon>
        <taxon>Thermodesulfobacteriota</taxon>
        <taxon>Desulfuromonadia</taxon>
        <taxon>Geobacterales</taxon>
        <taxon>Geobacteraceae</taxon>
        <taxon>Geotalea</taxon>
    </lineage>
</organism>
<protein>
    <submittedName>
        <fullName evidence="4">TatD family hydrolase</fullName>
    </submittedName>
</protein>
<gene>
    <name evidence="4" type="ORF">GURASL_02510</name>
</gene>
<accession>A0ABN6VME5</accession>
<sequence>MMIDTHCHLDAPEFHQRLDEVIAAARRAGVERFVIPGVAPGGWDGIRQLARERPFVLPAFGIHPQHAAQAGRRELDRLADLAPSAVAIGEIGLDYLLPDQSRQVQQDIFRAQLRIAGSSARPVLIHCRKAFRDLLAILAEEDGIRCSGVMHSFSGSPEIARDCIAAGLFIAVSGTVTYRNAVRPVEVVRQTPLTRLLLETDAPDLTPEPYRGRLNEPAYLGEIARRVAEIKNVPVEEVTRVTTANAGTLFGFLPR</sequence>
<evidence type="ECO:0000256" key="1">
    <source>
        <dbReference type="ARBA" id="ARBA00009275"/>
    </source>
</evidence>
<keyword evidence="2" id="KW-0479">Metal-binding</keyword>
<dbReference type="InterPro" id="IPR015991">
    <property type="entry name" value="TatD/YcfH-like"/>
</dbReference>
<dbReference type="Gene3D" id="3.20.20.140">
    <property type="entry name" value="Metal-dependent hydrolases"/>
    <property type="match status" value="1"/>
</dbReference>
<dbReference type="GO" id="GO:0016787">
    <property type="term" value="F:hydrolase activity"/>
    <property type="evidence" value="ECO:0007669"/>
    <property type="project" value="UniProtKB-KW"/>
</dbReference>
<dbReference type="PANTHER" id="PTHR46124">
    <property type="entry name" value="D-AMINOACYL-TRNA DEACYLASE"/>
    <property type="match status" value="1"/>
</dbReference>
<dbReference type="NCBIfam" id="TIGR00010">
    <property type="entry name" value="YchF/TatD family DNA exonuclease"/>
    <property type="match status" value="1"/>
</dbReference>
<keyword evidence="3 4" id="KW-0378">Hydrolase</keyword>
<dbReference type="EMBL" id="AP027151">
    <property type="protein sequence ID" value="BDV41328.1"/>
    <property type="molecule type" value="Genomic_DNA"/>
</dbReference>
<evidence type="ECO:0000313" key="4">
    <source>
        <dbReference type="EMBL" id="BDV41328.1"/>
    </source>
</evidence>
<dbReference type="CDD" id="cd01310">
    <property type="entry name" value="TatD_DNAse"/>
    <property type="match status" value="1"/>
</dbReference>
<keyword evidence="5" id="KW-1185">Reference proteome</keyword>
<dbReference type="PIRSF" id="PIRSF005902">
    <property type="entry name" value="DNase_TatD"/>
    <property type="match status" value="1"/>
</dbReference>
<comment type="similarity">
    <text evidence="1">Belongs to the metallo-dependent hydrolases superfamily. TatD-type hydrolase family.</text>
</comment>
<dbReference type="PROSITE" id="PS01137">
    <property type="entry name" value="TATD_1"/>
    <property type="match status" value="1"/>
</dbReference>
<proteinExistence type="inferred from homology"/>
<dbReference type="RefSeq" id="WP_282001308.1">
    <property type="nucleotide sequence ID" value="NZ_AP027151.1"/>
</dbReference>
<dbReference type="Pfam" id="PF01026">
    <property type="entry name" value="TatD_DNase"/>
    <property type="match status" value="1"/>
</dbReference>
<dbReference type="InterPro" id="IPR001130">
    <property type="entry name" value="TatD-like"/>
</dbReference>
<reference evidence="4 5" key="1">
    <citation type="submission" date="2022-12" db="EMBL/GenBank/DDBJ databases">
        <title>Polyphasic characterization of Geotalea uranireducens NIT-SL11 newly isolated from a complex of sewage sludge and microbially reduced graphene oxide.</title>
        <authorList>
            <person name="Xie L."/>
            <person name="Yoshida N."/>
            <person name="Meng L."/>
        </authorList>
    </citation>
    <scope>NUCLEOTIDE SEQUENCE [LARGE SCALE GENOMIC DNA]</scope>
    <source>
        <strain evidence="4 5">NIT-SL11</strain>
    </source>
</reference>
<dbReference type="PANTHER" id="PTHR46124:SF3">
    <property type="entry name" value="HYDROLASE"/>
    <property type="match status" value="1"/>
</dbReference>
<name>A0ABN6VME5_9BACT</name>
<evidence type="ECO:0000313" key="5">
    <source>
        <dbReference type="Proteomes" id="UP001317705"/>
    </source>
</evidence>